<name>A0A8X7BT40_9ARAC</name>
<sequence length="67" mass="8134">MRSQLGRNRQRKEEQSHQVCVLFFLETMYTDERSYITKLYLNHYYGMRTTLISYSFPEMAPGKCEKE</sequence>
<evidence type="ECO:0000313" key="1">
    <source>
        <dbReference type="EMBL" id="GFY42855.1"/>
    </source>
</evidence>
<keyword evidence="2" id="KW-1185">Reference proteome</keyword>
<dbReference type="EMBL" id="BMAV01003349">
    <property type="protein sequence ID" value="GFY42855.1"/>
    <property type="molecule type" value="Genomic_DNA"/>
</dbReference>
<organism evidence="1 2">
    <name type="scientific">Trichonephila inaurata madagascariensis</name>
    <dbReference type="NCBI Taxonomy" id="2747483"/>
    <lineage>
        <taxon>Eukaryota</taxon>
        <taxon>Metazoa</taxon>
        <taxon>Ecdysozoa</taxon>
        <taxon>Arthropoda</taxon>
        <taxon>Chelicerata</taxon>
        <taxon>Arachnida</taxon>
        <taxon>Araneae</taxon>
        <taxon>Araneomorphae</taxon>
        <taxon>Entelegynae</taxon>
        <taxon>Araneoidea</taxon>
        <taxon>Nephilidae</taxon>
        <taxon>Trichonephila</taxon>
        <taxon>Trichonephila inaurata</taxon>
    </lineage>
</organism>
<accession>A0A8X7BT40</accession>
<protein>
    <submittedName>
        <fullName evidence="1">Uncharacterized protein</fullName>
    </submittedName>
</protein>
<dbReference type="AlphaFoldDB" id="A0A8X7BT40"/>
<proteinExistence type="predicted"/>
<gene>
    <name evidence="1" type="ORF">TNIN_411471</name>
</gene>
<dbReference type="Proteomes" id="UP000886998">
    <property type="component" value="Unassembled WGS sequence"/>
</dbReference>
<evidence type="ECO:0000313" key="2">
    <source>
        <dbReference type="Proteomes" id="UP000886998"/>
    </source>
</evidence>
<comment type="caution">
    <text evidence="1">The sequence shown here is derived from an EMBL/GenBank/DDBJ whole genome shotgun (WGS) entry which is preliminary data.</text>
</comment>
<reference evidence="1" key="1">
    <citation type="submission" date="2020-08" db="EMBL/GenBank/DDBJ databases">
        <title>Multicomponent nature underlies the extraordinary mechanical properties of spider dragline silk.</title>
        <authorList>
            <person name="Kono N."/>
            <person name="Nakamura H."/>
            <person name="Mori M."/>
            <person name="Yoshida Y."/>
            <person name="Ohtoshi R."/>
            <person name="Malay A.D."/>
            <person name="Moran D.A.P."/>
            <person name="Tomita M."/>
            <person name="Numata K."/>
            <person name="Arakawa K."/>
        </authorList>
    </citation>
    <scope>NUCLEOTIDE SEQUENCE</scope>
</reference>